<reference evidence="1" key="1">
    <citation type="submission" date="2016-10" db="EMBL/GenBank/DDBJ databases">
        <authorList>
            <person name="de Groot N.N."/>
        </authorList>
    </citation>
    <scope>NUCLEOTIDE SEQUENCE</scope>
</reference>
<evidence type="ECO:0008006" key="2">
    <source>
        <dbReference type="Google" id="ProtNLM"/>
    </source>
</evidence>
<name>A0A1W1CZB0_9ZZZZ</name>
<sequence>MKHLQEAFFAKLESQDKLTSEEYAVLYMTHRNIAIEAQREAGANEYQAKTMGEYYTVSVLSGFLNNETVLEEVMDFTEKLEF</sequence>
<dbReference type="EMBL" id="FPHM01000212">
    <property type="protein sequence ID" value="SFV71200.1"/>
    <property type="molecule type" value="Genomic_DNA"/>
</dbReference>
<gene>
    <name evidence="1" type="ORF">MNB_SV-13-6</name>
</gene>
<proteinExistence type="predicted"/>
<accession>A0A1W1CZB0</accession>
<evidence type="ECO:0000313" key="1">
    <source>
        <dbReference type="EMBL" id="SFV71200.1"/>
    </source>
</evidence>
<dbReference type="AlphaFoldDB" id="A0A1W1CZB0"/>
<organism evidence="1">
    <name type="scientific">hydrothermal vent metagenome</name>
    <dbReference type="NCBI Taxonomy" id="652676"/>
    <lineage>
        <taxon>unclassified sequences</taxon>
        <taxon>metagenomes</taxon>
        <taxon>ecological metagenomes</taxon>
    </lineage>
</organism>
<protein>
    <recommendedName>
        <fullName evidence="2">Phage protein</fullName>
    </recommendedName>
</protein>